<feature type="compositionally biased region" description="Low complexity" evidence="5">
    <location>
        <begin position="165"/>
        <end position="179"/>
    </location>
</feature>
<feature type="compositionally biased region" description="Polar residues" evidence="5">
    <location>
        <begin position="107"/>
        <end position="135"/>
    </location>
</feature>
<evidence type="ECO:0000256" key="1">
    <source>
        <dbReference type="ARBA" id="ARBA00011748"/>
    </source>
</evidence>
<name>A0A9N9RJG2_9DIPT</name>
<reference evidence="7" key="2">
    <citation type="submission" date="2022-10" db="EMBL/GenBank/DDBJ databases">
        <authorList>
            <consortium name="ENA_rothamsted_submissions"/>
            <consortium name="culmorum"/>
            <person name="King R."/>
        </authorList>
    </citation>
    <scope>NUCLEOTIDE SEQUENCE</scope>
</reference>
<feature type="compositionally biased region" description="Low complexity" evidence="5">
    <location>
        <begin position="432"/>
        <end position="443"/>
    </location>
</feature>
<dbReference type="SUPFAM" id="SSF57501">
    <property type="entry name" value="Cystine-knot cytokines"/>
    <property type="match status" value="1"/>
</dbReference>
<dbReference type="Proteomes" id="UP001153620">
    <property type="component" value="Chromosome 1"/>
</dbReference>
<dbReference type="InterPro" id="IPR029034">
    <property type="entry name" value="Cystine-knot_cytokine"/>
</dbReference>
<dbReference type="EMBL" id="OU895877">
    <property type="protein sequence ID" value="CAG9797876.1"/>
    <property type="molecule type" value="Genomic_DNA"/>
</dbReference>
<dbReference type="InterPro" id="IPR052444">
    <property type="entry name" value="Spz/Toll_ligand-like"/>
</dbReference>
<dbReference type="Pfam" id="PF16077">
    <property type="entry name" value="Spaetzle"/>
    <property type="match status" value="1"/>
</dbReference>
<dbReference type="PANTHER" id="PTHR23199:SF13">
    <property type="entry name" value="PROTEIN SPAETZLE 3"/>
    <property type="match status" value="1"/>
</dbReference>
<dbReference type="PANTHER" id="PTHR23199">
    <property type="entry name" value="NEUROTROPHIN 1-RELATED"/>
    <property type="match status" value="1"/>
</dbReference>
<dbReference type="GO" id="GO:0021556">
    <property type="term" value="P:central nervous system formation"/>
    <property type="evidence" value="ECO:0007669"/>
    <property type="project" value="TreeGrafter"/>
</dbReference>
<evidence type="ECO:0000259" key="6">
    <source>
        <dbReference type="Pfam" id="PF16077"/>
    </source>
</evidence>
<dbReference type="GO" id="GO:0008083">
    <property type="term" value="F:growth factor activity"/>
    <property type="evidence" value="ECO:0007669"/>
    <property type="project" value="TreeGrafter"/>
</dbReference>
<evidence type="ECO:0000256" key="2">
    <source>
        <dbReference type="ARBA" id="ARBA00022729"/>
    </source>
</evidence>
<dbReference type="Gene3D" id="2.10.90.10">
    <property type="entry name" value="Cystine-knot cytokines"/>
    <property type="match status" value="1"/>
</dbReference>
<dbReference type="FunFam" id="2.10.90.10:FF:000018">
    <property type="entry name" value="Spatzle 4"/>
    <property type="match status" value="1"/>
</dbReference>
<feature type="region of interest" description="Disordered" evidence="5">
    <location>
        <begin position="52"/>
        <end position="93"/>
    </location>
</feature>
<keyword evidence="4" id="KW-0325">Glycoprotein</keyword>
<protein>
    <recommendedName>
        <fullName evidence="6">Spaetzle domain-containing protein</fullName>
    </recommendedName>
</protein>
<dbReference type="GO" id="GO:0045087">
    <property type="term" value="P:innate immune response"/>
    <property type="evidence" value="ECO:0007669"/>
    <property type="project" value="TreeGrafter"/>
</dbReference>
<evidence type="ECO:0000256" key="3">
    <source>
        <dbReference type="ARBA" id="ARBA00023157"/>
    </source>
</evidence>
<feature type="region of interest" description="Disordered" evidence="5">
    <location>
        <begin position="240"/>
        <end position="260"/>
    </location>
</feature>
<proteinExistence type="predicted"/>
<dbReference type="AlphaFoldDB" id="A0A9N9RJG2"/>
<feature type="region of interest" description="Disordered" evidence="5">
    <location>
        <begin position="395"/>
        <end position="452"/>
    </location>
</feature>
<feature type="domain" description="Spaetzle" evidence="6">
    <location>
        <begin position="455"/>
        <end position="543"/>
    </location>
</feature>
<keyword evidence="2" id="KW-0732">Signal</keyword>
<feature type="compositionally biased region" description="Low complexity" evidence="5">
    <location>
        <begin position="136"/>
        <end position="158"/>
    </location>
</feature>
<organism evidence="7 8">
    <name type="scientific">Chironomus riparius</name>
    <dbReference type="NCBI Taxonomy" id="315576"/>
    <lineage>
        <taxon>Eukaryota</taxon>
        <taxon>Metazoa</taxon>
        <taxon>Ecdysozoa</taxon>
        <taxon>Arthropoda</taxon>
        <taxon>Hexapoda</taxon>
        <taxon>Insecta</taxon>
        <taxon>Pterygota</taxon>
        <taxon>Neoptera</taxon>
        <taxon>Endopterygota</taxon>
        <taxon>Diptera</taxon>
        <taxon>Nematocera</taxon>
        <taxon>Chironomoidea</taxon>
        <taxon>Chironomidae</taxon>
        <taxon>Chironominae</taxon>
        <taxon>Chironomus</taxon>
    </lineage>
</organism>
<dbReference type="GO" id="GO:0005615">
    <property type="term" value="C:extracellular space"/>
    <property type="evidence" value="ECO:0007669"/>
    <property type="project" value="UniProtKB-ARBA"/>
</dbReference>
<sequence>MALLNYSLPFGAINAPPAWATISPSIHASPHAVNNLYEPTHRQEDLVRNDDYYQNMNGPYRHHHPQQQQQQTQNSRNYLPPPQPAQQTSNNRNGYVQSTASRTQTFGNNNYAQQQPPVSYSSLSQNSGYYNTNTNQHQQQQHPAQQQVQHQQQHPQQQKSFKDNPFQPKPQTQTTKAPPSRTTVSYQTSSISNNNSNNNNNNNKNYNLNQAGYPQVPPGFKPIKAGQGTRTLNVAVLDYDNDEGDDDNTNPGNTKDSFNRLQPNFPVTPIQGPIFLQNDSVPVLPLYAYPKLNNGTIMQIPIWWTALSVALGLNVRGDVIKGVPCVKRNNQLFCPTAGNSYPIDKIENFIDENKALMKRMYGYFEAENEYGSTFQQGKKRKRMLYGEDANPPNLPELDEIFFPPGEGPNPITDAGPSGDSYFSKLRSKRQSRPNPSSSSNNKNAGGGKDTGRVDACESKVEIVTPYWASNSAGKIRAIVNTQHFEQAIHQEVCSKVQTNRCAGECGCEQKYKWHRLLAYDPDNDCKGIFMDWFLFPSCCVCRCNPL</sequence>
<evidence type="ECO:0000313" key="7">
    <source>
        <dbReference type="EMBL" id="CAG9797876.1"/>
    </source>
</evidence>
<feature type="region of interest" description="Disordered" evidence="5">
    <location>
        <begin position="107"/>
        <end position="213"/>
    </location>
</feature>
<evidence type="ECO:0000256" key="5">
    <source>
        <dbReference type="SAM" id="MobiDB-lite"/>
    </source>
</evidence>
<evidence type="ECO:0000313" key="8">
    <source>
        <dbReference type="Proteomes" id="UP001153620"/>
    </source>
</evidence>
<dbReference type="OrthoDB" id="6630583at2759"/>
<comment type="subunit">
    <text evidence="1">Homodimer; disulfide-linked.</text>
</comment>
<keyword evidence="8" id="KW-1185">Reference proteome</keyword>
<gene>
    <name evidence="7" type="ORF">CHIRRI_LOCUS862</name>
</gene>
<keyword evidence="3" id="KW-1015">Disulfide bond</keyword>
<dbReference type="GO" id="GO:0005121">
    <property type="term" value="F:Toll binding"/>
    <property type="evidence" value="ECO:0007669"/>
    <property type="project" value="TreeGrafter"/>
</dbReference>
<evidence type="ECO:0000256" key="4">
    <source>
        <dbReference type="ARBA" id="ARBA00023180"/>
    </source>
</evidence>
<accession>A0A9N9RJG2</accession>
<feature type="compositionally biased region" description="Low complexity" evidence="5">
    <location>
        <begin position="189"/>
        <end position="209"/>
    </location>
</feature>
<reference evidence="7" key="1">
    <citation type="submission" date="2022-01" db="EMBL/GenBank/DDBJ databases">
        <authorList>
            <person name="King R."/>
        </authorList>
    </citation>
    <scope>NUCLEOTIDE SEQUENCE</scope>
</reference>
<dbReference type="InterPro" id="IPR032104">
    <property type="entry name" value="Spaetzle"/>
</dbReference>